<dbReference type="KEGG" id="kbi:30208720"/>
<evidence type="ECO:0000256" key="1">
    <source>
        <dbReference type="SAM" id="MobiDB-lite"/>
    </source>
</evidence>
<organism evidence="2">
    <name type="scientific">Kwoniella bestiolae CBS 10118</name>
    <dbReference type="NCBI Taxonomy" id="1296100"/>
    <lineage>
        <taxon>Eukaryota</taxon>
        <taxon>Fungi</taxon>
        <taxon>Dikarya</taxon>
        <taxon>Basidiomycota</taxon>
        <taxon>Agaricomycotina</taxon>
        <taxon>Tremellomycetes</taxon>
        <taxon>Tremellales</taxon>
        <taxon>Cryptococcaceae</taxon>
        <taxon>Kwoniella</taxon>
    </lineage>
</organism>
<dbReference type="EMBL" id="KI894020">
    <property type="protein sequence ID" value="OCF26635.1"/>
    <property type="molecule type" value="Genomic_DNA"/>
</dbReference>
<dbReference type="RefSeq" id="XP_019047705.1">
    <property type="nucleotide sequence ID" value="XM_019190957.1"/>
</dbReference>
<dbReference type="AlphaFoldDB" id="A0A1B9G6H6"/>
<sequence>MTSNVPASTSSGTTIETTAPTAASNIIENATDATSDTTLGQSSFKIDPNITYLRPYHREGPTLIRAFDRPTWWKLKLNRGIASAAAESLVDHPKHRMFLALSKLRSERLCELDLTQFELSGGVAAALSTVMKNDCEPWEDAVRKDVEGVMQKYPPKRGSPPMEVVDHPKMMAINNDRVTSGQGSVFEPFDQAKYHSQNQKRWEGTELLDIRSAYGHTWFIIEGEPNEDNEDEEVIDD</sequence>
<reference evidence="3" key="2">
    <citation type="submission" date="2013-07" db="EMBL/GenBank/DDBJ databases">
        <authorList>
            <consortium name="The Broad Institute Genome Sequencing Platform"/>
            <person name="Cuomo C."/>
            <person name="Litvintseva A."/>
            <person name="Chen Y."/>
            <person name="Heitman J."/>
            <person name="Sun S."/>
            <person name="Springer D."/>
            <person name="Dromer F."/>
            <person name="Young S.K."/>
            <person name="Zeng Q."/>
            <person name="Gargeya S."/>
            <person name="Fitzgerald M."/>
            <person name="Abouelleil A."/>
            <person name="Alvarado L."/>
            <person name="Berlin A.M."/>
            <person name="Chapman S.B."/>
            <person name="Dewar J."/>
            <person name="Goldberg J."/>
            <person name="Griggs A."/>
            <person name="Gujja S."/>
            <person name="Hansen M."/>
            <person name="Howarth C."/>
            <person name="Imamovic A."/>
            <person name="Larimer J."/>
            <person name="McCowan C."/>
            <person name="Murphy C."/>
            <person name="Pearson M."/>
            <person name="Priest M."/>
            <person name="Roberts A."/>
            <person name="Saif S."/>
            <person name="Shea T."/>
            <person name="Sykes S."/>
            <person name="Wortman J."/>
            <person name="Nusbaum C."/>
            <person name="Birren B."/>
        </authorList>
    </citation>
    <scope>NUCLEOTIDE SEQUENCE</scope>
    <source>
        <strain evidence="3">CBS 10118</strain>
    </source>
</reference>
<reference evidence="2" key="3">
    <citation type="submission" date="2014-01" db="EMBL/GenBank/DDBJ databases">
        <title>Evolution of pathogenesis and genome organization in the Tremellales.</title>
        <authorList>
            <person name="Cuomo C."/>
            <person name="Litvintseva A."/>
            <person name="Heitman J."/>
            <person name="Chen Y."/>
            <person name="Sun S."/>
            <person name="Springer D."/>
            <person name="Dromer F."/>
            <person name="Young S."/>
            <person name="Zeng Q."/>
            <person name="Chapman S."/>
            <person name="Gujja S."/>
            <person name="Saif S."/>
            <person name="Birren B."/>
        </authorList>
    </citation>
    <scope>NUCLEOTIDE SEQUENCE</scope>
    <source>
        <strain evidence="2">CBS 10118</strain>
    </source>
</reference>
<keyword evidence="4" id="KW-1185">Reference proteome</keyword>
<dbReference type="GeneID" id="30208720"/>
<dbReference type="VEuPathDB" id="FungiDB:I302_04321"/>
<evidence type="ECO:0000313" key="4">
    <source>
        <dbReference type="Proteomes" id="UP000092730"/>
    </source>
</evidence>
<evidence type="ECO:0000313" key="2">
    <source>
        <dbReference type="EMBL" id="OCF26635.1"/>
    </source>
</evidence>
<evidence type="ECO:0000313" key="3">
    <source>
        <dbReference type="EMBL" id="WVW78981.1"/>
    </source>
</evidence>
<dbReference type="EMBL" id="CP144541">
    <property type="protein sequence ID" value="WVW78981.1"/>
    <property type="molecule type" value="Genomic_DNA"/>
</dbReference>
<reference evidence="3" key="4">
    <citation type="submission" date="2024-02" db="EMBL/GenBank/DDBJ databases">
        <title>Comparative genomics of Cryptococcus and Kwoniella reveals pathogenesis evolution and contrasting modes of karyotype evolution via chromosome fusion or intercentromeric recombination.</title>
        <authorList>
            <person name="Coelho M.A."/>
            <person name="David-Palma M."/>
            <person name="Shea T."/>
            <person name="Bowers K."/>
            <person name="McGinley-Smith S."/>
            <person name="Mohammad A.W."/>
            <person name="Gnirke A."/>
            <person name="Yurkov A.M."/>
            <person name="Nowrousian M."/>
            <person name="Sun S."/>
            <person name="Cuomo C.A."/>
            <person name="Heitman J."/>
        </authorList>
    </citation>
    <scope>NUCLEOTIDE SEQUENCE</scope>
    <source>
        <strain evidence="3">CBS 10118</strain>
    </source>
</reference>
<name>A0A1B9G6H6_9TREE</name>
<gene>
    <name evidence="2" type="ORF">I302_04321</name>
    <name evidence="3" type="ORF">I302_100944</name>
</gene>
<feature type="region of interest" description="Disordered" evidence="1">
    <location>
        <begin position="1"/>
        <end position="20"/>
    </location>
</feature>
<protein>
    <submittedName>
        <fullName evidence="2">Uncharacterized protein</fullName>
    </submittedName>
</protein>
<accession>A0A1B9G6H6</accession>
<reference evidence="2" key="1">
    <citation type="submission" date="2013-07" db="EMBL/GenBank/DDBJ databases">
        <title>The Genome Sequence of Cryptococcus bestiolae CBS10118.</title>
        <authorList>
            <consortium name="The Broad Institute Genome Sequencing Platform"/>
            <person name="Cuomo C."/>
            <person name="Litvintseva A."/>
            <person name="Chen Y."/>
            <person name="Heitman J."/>
            <person name="Sun S."/>
            <person name="Springer D."/>
            <person name="Dromer F."/>
            <person name="Young S.K."/>
            <person name="Zeng Q."/>
            <person name="Gargeya S."/>
            <person name="Fitzgerald M."/>
            <person name="Abouelleil A."/>
            <person name="Alvarado L."/>
            <person name="Berlin A.M."/>
            <person name="Chapman S.B."/>
            <person name="Dewar J."/>
            <person name="Goldberg J."/>
            <person name="Griggs A."/>
            <person name="Gujja S."/>
            <person name="Hansen M."/>
            <person name="Howarth C."/>
            <person name="Imamovic A."/>
            <person name="Larimer J."/>
            <person name="McCowan C."/>
            <person name="Murphy C."/>
            <person name="Pearson M."/>
            <person name="Priest M."/>
            <person name="Roberts A."/>
            <person name="Saif S."/>
            <person name="Shea T."/>
            <person name="Sykes S."/>
            <person name="Wortman J."/>
            <person name="Nusbaum C."/>
            <person name="Birren B."/>
        </authorList>
    </citation>
    <scope>NUCLEOTIDE SEQUENCE [LARGE SCALE GENOMIC DNA]</scope>
    <source>
        <strain evidence="2">CBS 10118</strain>
    </source>
</reference>
<dbReference type="Proteomes" id="UP000092730">
    <property type="component" value="Chromosome 1"/>
</dbReference>
<proteinExistence type="predicted"/>